<evidence type="ECO:0008006" key="3">
    <source>
        <dbReference type="Google" id="ProtNLM"/>
    </source>
</evidence>
<comment type="caution">
    <text evidence="1">The sequence shown here is derived from an EMBL/GenBank/DDBJ whole genome shotgun (WGS) entry which is preliminary data.</text>
</comment>
<evidence type="ECO:0000313" key="1">
    <source>
        <dbReference type="EMBL" id="GAA2376506.1"/>
    </source>
</evidence>
<dbReference type="EMBL" id="BAAARV010000080">
    <property type="protein sequence ID" value="GAA2376506.1"/>
    <property type="molecule type" value="Genomic_DNA"/>
</dbReference>
<reference evidence="2" key="1">
    <citation type="journal article" date="2019" name="Int. J. Syst. Evol. Microbiol.">
        <title>The Global Catalogue of Microorganisms (GCM) 10K type strain sequencing project: providing services to taxonomists for standard genome sequencing and annotation.</title>
        <authorList>
            <consortium name="The Broad Institute Genomics Platform"/>
            <consortium name="The Broad Institute Genome Sequencing Center for Infectious Disease"/>
            <person name="Wu L."/>
            <person name="Ma J."/>
        </authorList>
    </citation>
    <scope>NUCLEOTIDE SEQUENCE [LARGE SCALE GENOMIC DNA]</scope>
    <source>
        <strain evidence="2">JCM 3272</strain>
    </source>
</reference>
<dbReference type="InterPro" id="IPR013325">
    <property type="entry name" value="RNA_pol_sigma_r2"/>
</dbReference>
<protein>
    <recommendedName>
        <fullName evidence="3">RNA polymerase sigma-70 region 2 domain-containing protein</fullName>
    </recommendedName>
</protein>
<gene>
    <name evidence="1" type="ORF">GCM10010170_080670</name>
</gene>
<keyword evidence="2" id="KW-1185">Reference proteome</keyword>
<dbReference type="Proteomes" id="UP001501444">
    <property type="component" value="Unassembled WGS sequence"/>
</dbReference>
<organism evidence="1 2">
    <name type="scientific">Dactylosporangium salmoneum</name>
    <dbReference type="NCBI Taxonomy" id="53361"/>
    <lineage>
        <taxon>Bacteria</taxon>
        <taxon>Bacillati</taxon>
        <taxon>Actinomycetota</taxon>
        <taxon>Actinomycetes</taxon>
        <taxon>Micromonosporales</taxon>
        <taxon>Micromonosporaceae</taxon>
        <taxon>Dactylosporangium</taxon>
    </lineage>
</organism>
<name>A0ABP5UD68_9ACTN</name>
<dbReference type="SUPFAM" id="SSF88946">
    <property type="entry name" value="Sigma2 domain of RNA polymerase sigma factors"/>
    <property type="match status" value="1"/>
</dbReference>
<accession>A0ABP5UD68</accession>
<evidence type="ECO:0000313" key="2">
    <source>
        <dbReference type="Proteomes" id="UP001501444"/>
    </source>
</evidence>
<sequence length="137" mass="15298">MTTPQVDPSTATTSYNSLVREIADRDPAALANLHRLLVRRIFVHVRAGLGDTAAAVSTVRAVFVEVWRLAPASRMWHDDAHAWLLTIANRRVAEHLRAQGLPFSLAMGYDEHISLELNALLRHGRAVYREGHRRSGS</sequence>
<dbReference type="Gene3D" id="1.10.1740.10">
    <property type="match status" value="1"/>
</dbReference>
<proteinExistence type="predicted"/>